<accession>A0ABW7JHC8</accession>
<dbReference type="SUPFAM" id="SSF46689">
    <property type="entry name" value="Homeodomain-like"/>
    <property type="match status" value="2"/>
</dbReference>
<dbReference type="PANTHER" id="PTHR30055:SF237">
    <property type="entry name" value="TRANSCRIPTIONAL REPRESSOR MCE3R"/>
    <property type="match status" value="1"/>
</dbReference>
<organism evidence="4 5">
    <name type="scientific">Antrihabitans spumae</name>
    <dbReference type="NCBI Taxonomy" id="3373370"/>
    <lineage>
        <taxon>Bacteria</taxon>
        <taxon>Bacillati</taxon>
        <taxon>Actinomycetota</taxon>
        <taxon>Actinomycetes</taxon>
        <taxon>Mycobacteriales</taxon>
        <taxon>Nocardiaceae</taxon>
        <taxon>Antrihabitans</taxon>
    </lineage>
</organism>
<reference evidence="4 5" key="1">
    <citation type="submission" date="2024-10" db="EMBL/GenBank/DDBJ databases">
        <authorList>
            <person name="Riesco R."/>
        </authorList>
    </citation>
    <scope>NUCLEOTIDE SEQUENCE [LARGE SCALE GENOMIC DNA]</scope>
    <source>
        <strain evidence="4 5">NCIMB 15449</strain>
    </source>
</reference>
<sequence>MTTDRATTTTPVRRRPRDRKAQIVRVAANAFGERGYHAVGVDEIAAEIGISGPALYRHFPNKYALFVATADAIVDRLLAVTEAPQHLPDARDRLAATVHEIVAVTIDNRRSGGIYRWESRYLGDDDRERFRGLWDEVNQRVARPLHELRPRLPESDIAMLAAATLSVIASITVHRIALSAGRTEALIDSLARSVLECELPAAPTELAASTRHDGGLAVAAKRESLIAAALEIFDKRGYHEATIEEIGVVAGITASSVYRYFAGKAEILAAVFYRASERLAVATSDALGEAADPAAAMDNLVTRYVRLAFVNPALISVYFAEFGNLPARERSDLRALQSQHIEEWVHLLTAQFPGLGTVAARFRVHAALGLVLDVGRLIRFDNSPQSRSRVATLMKTVLRAGAPATDTQPDDAATPTP</sequence>
<dbReference type="InterPro" id="IPR009057">
    <property type="entry name" value="Homeodomain-like_sf"/>
</dbReference>
<evidence type="ECO:0000313" key="4">
    <source>
        <dbReference type="EMBL" id="MFH5207373.1"/>
    </source>
</evidence>
<feature type="domain" description="HTH tetR-type" evidence="3">
    <location>
        <begin position="219"/>
        <end position="279"/>
    </location>
</feature>
<dbReference type="PRINTS" id="PR00455">
    <property type="entry name" value="HTHTETR"/>
</dbReference>
<evidence type="ECO:0000256" key="2">
    <source>
        <dbReference type="PROSITE-ProRule" id="PRU00335"/>
    </source>
</evidence>
<dbReference type="PROSITE" id="PS50977">
    <property type="entry name" value="HTH_TETR_2"/>
    <property type="match status" value="2"/>
</dbReference>
<protein>
    <submittedName>
        <fullName evidence="4">TetR/AcrR family transcriptional regulator</fullName>
    </submittedName>
</protein>
<dbReference type="Pfam" id="PF00440">
    <property type="entry name" value="TetR_N"/>
    <property type="match status" value="2"/>
</dbReference>
<gene>
    <name evidence="4" type="ORF">ACHIPZ_03935</name>
</gene>
<dbReference type="InterPro" id="IPR001647">
    <property type="entry name" value="HTH_TetR"/>
</dbReference>
<feature type="DNA-binding region" description="H-T-H motif" evidence="2">
    <location>
        <begin position="242"/>
        <end position="261"/>
    </location>
</feature>
<dbReference type="RefSeq" id="WP_395112791.1">
    <property type="nucleotide sequence ID" value="NZ_JBIMSO010000017.1"/>
</dbReference>
<feature type="domain" description="HTH tetR-type" evidence="3">
    <location>
        <begin position="17"/>
        <end position="77"/>
    </location>
</feature>
<keyword evidence="1 2" id="KW-0238">DNA-binding</keyword>
<dbReference type="InterPro" id="IPR050109">
    <property type="entry name" value="HTH-type_TetR-like_transc_reg"/>
</dbReference>
<evidence type="ECO:0000256" key="1">
    <source>
        <dbReference type="ARBA" id="ARBA00023125"/>
    </source>
</evidence>
<dbReference type="Gene3D" id="1.10.357.10">
    <property type="entry name" value="Tetracycline Repressor, domain 2"/>
    <property type="match status" value="2"/>
</dbReference>
<dbReference type="Proteomes" id="UP001609175">
    <property type="component" value="Unassembled WGS sequence"/>
</dbReference>
<proteinExistence type="predicted"/>
<evidence type="ECO:0000313" key="5">
    <source>
        <dbReference type="Proteomes" id="UP001609175"/>
    </source>
</evidence>
<comment type="caution">
    <text evidence="4">The sequence shown here is derived from an EMBL/GenBank/DDBJ whole genome shotgun (WGS) entry which is preliminary data.</text>
</comment>
<dbReference type="EMBL" id="JBIMSO010000017">
    <property type="protein sequence ID" value="MFH5207373.1"/>
    <property type="molecule type" value="Genomic_DNA"/>
</dbReference>
<dbReference type="Gene3D" id="1.10.10.60">
    <property type="entry name" value="Homeodomain-like"/>
    <property type="match status" value="2"/>
</dbReference>
<evidence type="ECO:0000259" key="3">
    <source>
        <dbReference type="PROSITE" id="PS50977"/>
    </source>
</evidence>
<name>A0ABW7JHC8_9NOCA</name>
<dbReference type="PANTHER" id="PTHR30055">
    <property type="entry name" value="HTH-TYPE TRANSCRIPTIONAL REGULATOR RUTR"/>
    <property type="match status" value="1"/>
</dbReference>
<feature type="DNA-binding region" description="H-T-H motif" evidence="2">
    <location>
        <begin position="40"/>
        <end position="59"/>
    </location>
</feature>